<feature type="transmembrane region" description="Helical" evidence="7">
    <location>
        <begin position="38"/>
        <end position="57"/>
    </location>
</feature>
<dbReference type="KEGG" id="opr:Ocepr_0926"/>
<dbReference type="STRING" id="670487.Ocepr_0926"/>
<keyword evidence="9" id="KW-1185">Reference proteome</keyword>
<dbReference type="GO" id="GO:0055085">
    <property type="term" value="P:transmembrane transport"/>
    <property type="evidence" value="ECO:0007669"/>
    <property type="project" value="InterPro"/>
</dbReference>
<dbReference type="InterPro" id="IPR037294">
    <property type="entry name" value="ABC_BtuC-like"/>
</dbReference>
<dbReference type="Gene3D" id="1.10.3470.10">
    <property type="entry name" value="ABC transporter involved in vitamin B12 uptake, BtuC"/>
    <property type="match status" value="1"/>
</dbReference>
<comment type="subcellular location">
    <subcellularLocation>
        <location evidence="6">Cell membrane</location>
        <topology evidence="6">Multi-pass membrane protein</topology>
    </subcellularLocation>
    <subcellularLocation>
        <location evidence="1">Membrane</location>
        <topology evidence="1">Multi-pass membrane protein</topology>
    </subcellularLocation>
</comment>
<gene>
    <name evidence="8" type="ordered locus">Ocepr_0926</name>
</gene>
<dbReference type="Proteomes" id="UP000008722">
    <property type="component" value="Chromosome"/>
</dbReference>
<proteinExistence type="inferred from homology"/>
<keyword evidence="4 7" id="KW-1133">Transmembrane helix</keyword>
<feature type="transmembrane region" description="Helical" evidence="7">
    <location>
        <begin position="120"/>
        <end position="144"/>
    </location>
</feature>
<feature type="transmembrane region" description="Helical" evidence="7">
    <location>
        <begin position="91"/>
        <end position="108"/>
    </location>
</feature>
<reference evidence="8 9" key="2">
    <citation type="journal article" date="2011" name="Stand. Genomic Sci.">
        <title>Complete genome sequence of Oceanithermus profundus type strain (506).</title>
        <authorList>
            <person name="Pati A."/>
            <person name="Zhang X."/>
            <person name="Lapidus A."/>
            <person name="Nolan M."/>
            <person name="Lucas S."/>
            <person name="Del Rio T.G."/>
            <person name="Tice H."/>
            <person name="Cheng J.F."/>
            <person name="Tapia R."/>
            <person name="Han C."/>
            <person name="Goodwin L."/>
            <person name="Pitluck S."/>
            <person name="Liolios K."/>
            <person name="Pagani I."/>
            <person name="Ivanova N."/>
            <person name="Mavromatis K."/>
            <person name="Chen A."/>
            <person name="Palaniappan K."/>
            <person name="Hauser L."/>
            <person name="Jeffries C.D."/>
            <person name="Brambilla E.M."/>
            <person name="Rohl A."/>
            <person name="Mwirichia R."/>
            <person name="Rohde M."/>
            <person name="Tindall B.J."/>
            <person name="Sikorski J."/>
            <person name="Wirth R."/>
            <person name="Goker M."/>
            <person name="Woyke T."/>
            <person name="Detter J.C."/>
            <person name="Bristow J."/>
            <person name="Eisen J.A."/>
            <person name="Markowitz V."/>
            <person name="Hugenholtz P."/>
            <person name="Kyrpides N.C."/>
            <person name="Klenk H.P."/>
            <person name="Land M."/>
        </authorList>
    </citation>
    <scope>NUCLEOTIDE SEQUENCE [LARGE SCALE GENOMIC DNA]</scope>
    <source>
        <strain evidence="9">DSM 14977 / NBRC 100410 / VKM B-2274 / 506</strain>
    </source>
</reference>
<dbReference type="SUPFAM" id="SSF81345">
    <property type="entry name" value="ABC transporter involved in vitamin B12 uptake, BtuC"/>
    <property type="match status" value="1"/>
</dbReference>
<evidence type="ECO:0000256" key="1">
    <source>
        <dbReference type="ARBA" id="ARBA00004141"/>
    </source>
</evidence>
<dbReference type="AlphaFoldDB" id="E4U7D4"/>
<organism evidence="8 9">
    <name type="scientific">Oceanithermus profundus (strain DSM 14977 / NBRC 100410 / VKM B-2274 / 506)</name>
    <dbReference type="NCBI Taxonomy" id="670487"/>
    <lineage>
        <taxon>Bacteria</taxon>
        <taxon>Thermotogati</taxon>
        <taxon>Deinococcota</taxon>
        <taxon>Deinococci</taxon>
        <taxon>Thermales</taxon>
        <taxon>Thermaceae</taxon>
        <taxon>Oceanithermus</taxon>
    </lineage>
</organism>
<dbReference type="GO" id="GO:0010043">
    <property type="term" value="P:response to zinc ion"/>
    <property type="evidence" value="ECO:0007669"/>
    <property type="project" value="TreeGrafter"/>
</dbReference>
<evidence type="ECO:0000256" key="4">
    <source>
        <dbReference type="ARBA" id="ARBA00022989"/>
    </source>
</evidence>
<keyword evidence="3 6" id="KW-0812">Transmembrane</keyword>
<comment type="similarity">
    <text evidence="2 6">Belongs to the ABC-3 integral membrane protein family.</text>
</comment>
<keyword evidence="6" id="KW-0813">Transport</keyword>
<dbReference type="HOGENOM" id="CLU_028808_3_0_0"/>
<evidence type="ECO:0000313" key="8">
    <source>
        <dbReference type="EMBL" id="ADR36383.1"/>
    </source>
</evidence>
<reference evidence="9" key="1">
    <citation type="submission" date="2010-11" db="EMBL/GenBank/DDBJ databases">
        <title>The complete sequence of chromosome of Oceanithermus profundus DSM 14977.</title>
        <authorList>
            <consortium name="US DOE Joint Genome Institute (JGI-PGF)"/>
            <person name="Lucas S."/>
            <person name="Copeland A."/>
            <person name="Lapidus A."/>
            <person name="Bruce D."/>
            <person name="Goodwin L."/>
            <person name="Pitluck S."/>
            <person name="Kyrpides N."/>
            <person name="Mavromatis K."/>
            <person name="Pagani I."/>
            <person name="Ivanova N."/>
            <person name="Zhang X."/>
            <person name="Brettin T."/>
            <person name="Detter J.C."/>
            <person name="Tapia R."/>
            <person name="Han C."/>
            <person name="Land M."/>
            <person name="Hauser L."/>
            <person name="Markowitz V."/>
            <person name="Cheng J.-F."/>
            <person name="Hugenholtz P."/>
            <person name="Woyke T."/>
            <person name="Wu D."/>
            <person name="Tindall B."/>
            <person name="Faehnrich R."/>
            <person name="Brambilla E."/>
            <person name="Klenk H.-P."/>
            <person name="Eisen J.A."/>
        </authorList>
    </citation>
    <scope>NUCLEOTIDE SEQUENCE [LARGE SCALE GENOMIC DNA]</scope>
    <source>
        <strain evidence="9">DSM 14977 / NBRC 100410 / VKM B-2274 / 506</strain>
    </source>
</reference>
<name>E4U7D4_OCEP5</name>
<feature type="transmembrane region" description="Helical" evidence="7">
    <location>
        <begin position="243"/>
        <end position="262"/>
    </location>
</feature>
<dbReference type="PANTHER" id="PTHR30477:SF0">
    <property type="entry name" value="METAL TRANSPORT SYSTEM MEMBRANE PROTEIN TM_0125-RELATED"/>
    <property type="match status" value="1"/>
</dbReference>
<evidence type="ECO:0000313" key="9">
    <source>
        <dbReference type="Proteomes" id="UP000008722"/>
    </source>
</evidence>
<evidence type="ECO:0000256" key="3">
    <source>
        <dbReference type="ARBA" id="ARBA00022692"/>
    </source>
</evidence>
<dbReference type="GO" id="GO:0043190">
    <property type="term" value="C:ATP-binding cassette (ABC) transporter complex"/>
    <property type="evidence" value="ECO:0007669"/>
    <property type="project" value="InterPro"/>
</dbReference>
<sequence length="266" mass="28292" precursor="true">MLEVWSLPFMQRALLAGLVMALLAGYYGPFVVQRGLSFLGSGLAHAAFGGVALGLLLGLEPLWVAVPFTAAVALGITWVRERTHIRGDTAVGIFFAFSMALGIVFLSLKREYTAEAFTYLFGSILAVAPADLWASLALLALTALTLPLWGRWAYATFDRELAAADRVPVALDDYLLAFLVALVVVVAMKLVGLLLVAAFLVIPAAAARQWARTFLGMVVGAVLVGTFSVFAGLLISYGYDLPSGATVVLLQAFVFTAAALVFRRAS</sequence>
<dbReference type="EMBL" id="CP002361">
    <property type="protein sequence ID" value="ADR36383.1"/>
    <property type="molecule type" value="Genomic_DNA"/>
</dbReference>
<evidence type="ECO:0000256" key="6">
    <source>
        <dbReference type="RuleBase" id="RU003943"/>
    </source>
</evidence>
<accession>E4U7D4</accession>
<dbReference type="OrthoDB" id="9798540at2"/>
<evidence type="ECO:0000256" key="7">
    <source>
        <dbReference type="SAM" id="Phobius"/>
    </source>
</evidence>
<feature type="transmembrane region" description="Helical" evidence="7">
    <location>
        <begin position="174"/>
        <end position="202"/>
    </location>
</feature>
<dbReference type="InterPro" id="IPR001626">
    <property type="entry name" value="ABC_TroCD"/>
</dbReference>
<feature type="transmembrane region" description="Helical" evidence="7">
    <location>
        <begin position="214"/>
        <end position="237"/>
    </location>
</feature>
<dbReference type="eggNOG" id="COG1108">
    <property type="taxonomic scope" value="Bacteria"/>
</dbReference>
<dbReference type="PANTHER" id="PTHR30477">
    <property type="entry name" value="ABC-TRANSPORTER METAL-BINDING PROTEIN"/>
    <property type="match status" value="1"/>
</dbReference>
<protein>
    <submittedName>
        <fullName evidence="8">ABC-3 protein</fullName>
    </submittedName>
</protein>
<feature type="transmembrane region" description="Helical" evidence="7">
    <location>
        <begin position="62"/>
        <end position="79"/>
    </location>
</feature>
<dbReference type="Pfam" id="PF00950">
    <property type="entry name" value="ABC-3"/>
    <property type="match status" value="1"/>
</dbReference>
<feature type="transmembrane region" description="Helical" evidence="7">
    <location>
        <begin position="12"/>
        <end position="32"/>
    </location>
</feature>
<dbReference type="RefSeq" id="WP_013457553.1">
    <property type="nucleotide sequence ID" value="NC_014761.1"/>
</dbReference>
<keyword evidence="5 7" id="KW-0472">Membrane</keyword>
<evidence type="ECO:0000256" key="2">
    <source>
        <dbReference type="ARBA" id="ARBA00008034"/>
    </source>
</evidence>
<evidence type="ECO:0000256" key="5">
    <source>
        <dbReference type="ARBA" id="ARBA00023136"/>
    </source>
</evidence>